<evidence type="ECO:0000259" key="6">
    <source>
        <dbReference type="PROSITE" id="PS50011"/>
    </source>
</evidence>
<dbReference type="SMART" id="SM00220">
    <property type="entry name" value="S_TKc"/>
    <property type="match status" value="1"/>
</dbReference>
<dbReference type="Proteomes" id="UP001189429">
    <property type="component" value="Unassembled WGS sequence"/>
</dbReference>
<dbReference type="Gene3D" id="1.10.510.10">
    <property type="entry name" value="Transferase(Phosphotransferase) domain 1"/>
    <property type="match status" value="1"/>
</dbReference>
<organism evidence="7 8">
    <name type="scientific">Prorocentrum cordatum</name>
    <dbReference type="NCBI Taxonomy" id="2364126"/>
    <lineage>
        <taxon>Eukaryota</taxon>
        <taxon>Sar</taxon>
        <taxon>Alveolata</taxon>
        <taxon>Dinophyceae</taxon>
        <taxon>Prorocentrales</taxon>
        <taxon>Prorocentraceae</taxon>
        <taxon>Prorocentrum</taxon>
    </lineage>
</organism>
<accession>A0ABN9V0L6</accession>
<evidence type="ECO:0000256" key="4">
    <source>
        <dbReference type="ARBA" id="ARBA00022777"/>
    </source>
</evidence>
<dbReference type="PROSITE" id="PS50011">
    <property type="entry name" value="PROTEIN_KINASE_DOM"/>
    <property type="match status" value="1"/>
</dbReference>
<dbReference type="Pfam" id="PF00069">
    <property type="entry name" value="Pkinase"/>
    <property type="match status" value="1"/>
</dbReference>
<evidence type="ECO:0000313" key="8">
    <source>
        <dbReference type="Proteomes" id="UP001189429"/>
    </source>
</evidence>
<keyword evidence="1" id="KW-0723">Serine/threonine-protein kinase</keyword>
<evidence type="ECO:0000256" key="3">
    <source>
        <dbReference type="ARBA" id="ARBA00022741"/>
    </source>
</evidence>
<keyword evidence="2" id="KW-0808">Transferase</keyword>
<name>A0ABN9V0L6_9DINO</name>
<evidence type="ECO:0000256" key="5">
    <source>
        <dbReference type="ARBA" id="ARBA00022840"/>
    </source>
</evidence>
<dbReference type="SUPFAM" id="SSF56112">
    <property type="entry name" value="Protein kinase-like (PK-like)"/>
    <property type="match status" value="1"/>
</dbReference>
<feature type="non-terminal residue" evidence="7">
    <location>
        <position position="1"/>
    </location>
</feature>
<dbReference type="InterPro" id="IPR050494">
    <property type="entry name" value="Ser_Thr_dual-spec_kinase"/>
</dbReference>
<comment type="caution">
    <text evidence="7">The sequence shown here is derived from an EMBL/GenBank/DDBJ whole genome shotgun (WGS) entry which is preliminary data.</text>
</comment>
<reference evidence="7" key="1">
    <citation type="submission" date="2023-10" db="EMBL/GenBank/DDBJ databases">
        <authorList>
            <person name="Chen Y."/>
            <person name="Shah S."/>
            <person name="Dougan E. K."/>
            <person name="Thang M."/>
            <person name="Chan C."/>
        </authorList>
    </citation>
    <scope>NUCLEOTIDE SEQUENCE [LARGE SCALE GENOMIC DNA]</scope>
</reference>
<evidence type="ECO:0000313" key="7">
    <source>
        <dbReference type="EMBL" id="CAK0865227.1"/>
    </source>
</evidence>
<dbReference type="InterPro" id="IPR000719">
    <property type="entry name" value="Prot_kinase_dom"/>
</dbReference>
<dbReference type="EMBL" id="CAUYUJ010016428">
    <property type="protein sequence ID" value="CAK0865227.1"/>
    <property type="molecule type" value="Genomic_DNA"/>
</dbReference>
<gene>
    <name evidence="7" type="ORF">PCOR1329_LOCUS52808</name>
</gene>
<dbReference type="PANTHER" id="PTHR24058">
    <property type="entry name" value="DUAL SPECIFICITY PROTEIN KINASE"/>
    <property type="match status" value="1"/>
</dbReference>
<dbReference type="InterPro" id="IPR008271">
    <property type="entry name" value="Ser/Thr_kinase_AS"/>
</dbReference>
<sequence length="231" mass="26177">QGRGLPLQTVVQYSRQLFSVLRVLRQWGVIHGDLKPDNVLLSMSKMEIKVCDFGSAFEVADQIKTAYMQPRYYRAPEVIVGHTYDTQVDLWSLAVTLFELASGKILFTGRSNNAMLRQMLEVCGAYPRKLATTGAFSRKHFSPDGDFLFKEPNTIIGEEVMPMKRFAQPNRPISSMLEKVLKDAPPNSDAKTQERLLPRLADLVTKCLVLDPAERATPELALEHSFYKKDR</sequence>
<keyword evidence="8" id="KW-1185">Reference proteome</keyword>
<protein>
    <recommendedName>
        <fullName evidence="6">Protein kinase domain-containing protein</fullName>
    </recommendedName>
</protein>
<feature type="domain" description="Protein kinase" evidence="6">
    <location>
        <begin position="1"/>
        <end position="227"/>
    </location>
</feature>
<keyword evidence="3" id="KW-0547">Nucleotide-binding</keyword>
<keyword evidence="5" id="KW-0067">ATP-binding</keyword>
<evidence type="ECO:0000256" key="2">
    <source>
        <dbReference type="ARBA" id="ARBA00022679"/>
    </source>
</evidence>
<dbReference type="PROSITE" id="PS00108">
    <property type="entry name" value="PROTEIN_KINASE_ST"/>
    <property type="match status" value="1"/>
</dbReference>
<dbReference type="InterPro" id="IPR011009">
    <property type="entry name" value="Kinase-like_dom_sf"/>
</dbReference>
<evidence type="ECO:0000256" key="1">
    <source>
        <dbReference type="ARBA" id="ARBA00022527"/>
    </source>
</evidence>
<keyword evidence="4" id="KW-0418">Kinase</keyword>
<dbReference type="PANTHER" id="PTHR24058:SF103">
    <property type="entry name" value="SERINE_THREONINE-PROTEIN KINASE PRP4 HOMOLOG"/>
    <property type="match status" value="1"/>
</dbReference>
<proteinExistence type="predicted"/>